<dbReference type="InterPro" id="IPR042162">
    <property type="entry name" value="AtJ13"/>
</dbReference>
<sequence length="597" mass="67038">MKEPEAPEKDLYARLHLSPDASDEEIRKAYRQWAQIYHPDKYQDPQMKDIATENFQRIRDAYEVLSDEHKRQIYDIYGMEGLNSGLELGPKLNRPEEIKEELERLRRRREEEKLFAHARPSGSLLANLSVPQYLEGGGIIRGMHCFCCKYSAIFFQIDRMAMSSEVQSQISKRNTVAIGGNLVVTGKAGTGAATVLLRHHASSAASIEFMATAGLRSLVGIQTTRQVSAHSTATSGLSVSLRDGSINLSNGWTRQLSEHTVGNIQLVLGTESTIGVGWQKKNDKTTAAGEVKFGTSFFGASAHYTHHFSSKSHGRIAGRIGSTALEFEIGGGRRISDFSTVRMLYNIGIQVMESLGGLNYTVLVKSWLFRSHLQPSIHSLAYKKIEPDITQVEVLLFRELNALVATSTLLIPSSLYFLLKTYIVKPYYLRRERQKALEKMESQSTQVHEAREAAKRAQKLLENVANRKKNKQLEKDGLVITRAIYGNRKLIRESSEHSEVKDDAASQLLDVTLPLNFLVTDSGQLKLHAGIKKSGIMGFCDPCPGEPKQLLVEYMFSGQKYRVFVDMPVSLSQWILISEVVVDDYDELFLPQDIHRI</sequence>
<gene>
    <name evidence="6" type="ORF">CB5_LOCUS19513</name>
</gene>
<dbReference type="InterPro" id="IPR018253">
    <property type="entry name" value="DnaJ_domain_CS"/>
</dbReference>
<dbReference type="PROSITE" id="PS50076">
    <property type="entry name" value="DNAJ_2"/>
    <property type="match status" value="1"/>
</dbReference>
<dbReference type="Pfam" id="PF11875">
    <property type="entry name" value="DnaJ-like_C11_C"/>
    <property type="match status" value="1"/>
</dbReference>
<feature type="coiled-coil region" evidence="4">
    <location>
        <begin position="433"/>
        <end position="474"/>
    </location>
</feature>
<dbReference type="SUPFAM" id="SSF46565">
    <property type="entry name" value="Chaperone J-domain"/>
    <property type="match status" value="1"/>
</dbReference>
<dbReference type="GO" id="GO:0005783">
    <property type="term" value="C:endoplasmic reticulum"/>
    <property type="evidence" value="ECO:0007669"/>
    <property type="project" value="UniProtKB-ARBA"/>
</dbReference>
<feature type="domain" description="J" evidence="5">
    <location>
        <begin position="10"/>
        <end position="78"/>
    </location>
</feature>
<name>A0A6V7PZI8_ANACO</name>
<comment type="subcellular location">
    <subcellularLocation>
        <location evidence="1">Membrane</location>
    </subcellularLocation>
</comment>
<dbReference type="AlphaFoldDB" id="A0A6V7PZI8"/>
<dbReference type="SMART" id="SM00271">
    <property type="entry name" value="DnaJ"/>
    <property type="match status" value="1"/>
</dbReference>
<dbReference type="InterPro" id="IPR055225">
    <property type="entry name" value="DNAJC11-like_beta-barrel"/>
</dbReference>
<dbReference type="Pfam" id="PF00226">
    <property type="entry name" value="DnaJ"/>
    <property type="match status" value="1"/>
</dbReference>
<proteinExistence type="predicted"/>
<dbReference type="InterPro" id="IPR036869">
    <property type="entry name" value="J_dom_sf"/>
</dbReference>
<dbReference type="EMBL" id="LR862153">
    <property type="protein sequence ID" value="CAD1836302.1"/>
    <property type="molecule type" value="Genomic_DNA"/>
</dbReference>
<dbReference type="PANTHER" id="PTHR44914">
    <property type="entry name" value="CHAPERONE PROTEIN DNAJ 13"/>
    <property type="match status" value="1"/>
</dbReference>
<evidence type="ECO:0000256" key="2">
    <source>
        <dbReference type="ARBA" id="ARBA00023136"/>
    </source>
</evidence>
<evidence type="ECO:0000259" key="5">
    <source>
        <dbReference type="PROSITE" id="PS50076"/>
    </source>
</evidence>
<accession>A0A6V7PZI8</accession>
<dbReference type="PROSITE" id="PS00636">
    <property type="entry name" value="DNAJ_1"/>
    <property type="match status" value="1"/>
</dbReference>
<reference evidence="6" key="1">
    <citation type="submission" date="2020-07" db="EMBL/GenBank/DDBJ databases">
        <authorList>
            <person name="Lin J."/>
        </authorList>
    </citation>
    <scope>NUCLEOTIDE SEQUENCE</scope>
</reference>
<keyword evidence="2" id="KW-0472">Membrane</keyword>
<dbReference type="CDD" id="cd06257">
    <property type="entry name" value="DnaJ"/>
    <property type="match status" value="1"/>
</dbReference>
<dbReference type="InterPro" id="IPR001623">
    <property type="entry name" value="DnaJ_domain"/>
</dbReference>
<evidence type="ECO:0000313" key="6">
    <source>
        <dbReference type="EMBL" id="CAD1836302.1"/>
    </source>
</evidence>
<dbReference type="PANTHER" id="PTHR44914:SF1">
    <property type="entry name" value="CHAPERONE PROTEIN DNAJ 13"/>
    <property type="match status" value="1"/>
</dbReference>
<dbReference type="PRINTS" id="PR00625">
    <property type="entry name" value="JDOMAIN"/>
</dbReference>
<keyword evidence="4" id="KW-0175">Coiled coil</keyword>
<protein>
    <recommendedName>
        <fullName evidence="5">J domain-containing protein</fullName>
    </recommendedName>
</protein>
<keyword evidence="3" id="KW-0143">Chaperone</keyword>
<organism evidence="6">
    <name type="scientific">Ananas comosus var. bracteatus</name>
    <name type="common">red pineapple</name>
    <dbReference type="NCBI Taxonomy" id="296719"/>
    <lineage>
        <taxon>Eukaryota</taxon>
        <taxon>Viridiplantae</taxon>
        <taxon>Streptophyta</taxon>
        <taxon>Embryophyta</taxon>
        <taxon>Tracheophyta</taxon>
        <taxon>Spermatophyta</taxon>
        <taxon>Magnoliopsida</taxon>
        <taxon>Liliopsida</taxon>
        <taxon>Poales</taxon>
        <taxon>Bromeliaceae</taxon>
        <taxon>Bromelioideae</taxon>
        <taxon>Ananas</taxon>
    </lineage>
</organism>
<dbReference type="Pfam" id="PF22774">
    <property type="entry name" value="DNAJC11_beta-barrel"/>
    <property type="match status" value="1"/>
</dbReference>
<dbReference type="GO" id="GO:0016020">
    <property type="term" value="C:membrane"/>
    <property type="evidence" value="ECO:0007669"/>
    <property type="project" value="UniProtKB-SubCell"/>
</dbReference>
<evidence type="ECO:0000256" key="1">
    <source>
        <dbReference type="ARBA" id="ARBA00004370"/>
    </source>
</evidence>
<evidence type="ECO:0000256" key="4">
    <source>
        <dbReference type="SAM" id="Coils"/>
    </source>
</evidence>
<dbReference type="Gene3D" id="1.10.287.110">
    <property type="entry name" value="DnaJ domain"/>
    <property type="match status" value="1"/>
</dbReference>
<evidence type="ECO:0000256" key="3">
    <source>
        <dbReference type="ARBA" id="ARBA00023186"/>
    </source>
</evidence>
<dbReference type="InterPro" id="IPR024586">
    <property type="entry name" value="DnaJ-like_C11_C"/>
</dbReference>